<proteinExistence type="predicted"/>
<evidence type="ECO:0000313" key="2">
    <source>
        <dbReference type="Proteomes" id="UP000319555"/>
    </source>
</evidence>
<name>A0A521F0Y4_9RHOB</name>
<sequence>MANDDLDKIFGTTLTDMVADIGRSVAQAAEQLSVDQLKALKNYPQELRDLGIPPVFYHMQDVDVELKVVMEMSSSTEEGQRSRIGTFIFGPKLTQTDTLDSKSASTMRMRFAPGPVDESRSLDGNDGN</sequence>
<evidence type="ECO:0000313" key="1">
    <source>
        <dbReference type="EMBL" id="SMO89311.1"/>
    </source>
</evidence>
<accession>A0A521F0Y4</accession>
<protein>
    <submittedName>
        <fullName evidence="1">Uncharacterized protein</fullName>
    </submittedName>
</protein>
<organism evidence="1 2">
    <name type="scientific">Ruegeria faecimaris</name>
    <dbReference type="NCBI Taxonomy" id="686389"/>
    <lineage>
        <taxon>Bacteria</taxon>
        <taxon>Pseudomonadati</taxon>
        <taxon>Pseudomonadota</taxon>
        <taxon>Alphaproteobacteria</taxon>
        <taxon>Rhodobacterales</taxon>
        <taxon>Roseobacteraceae</taxon>
        <taxon>Ruegeria</taxon>
    </lineage>
</organism>
<gene>
    <name evidence="1" type="ORF">SAMN06265380_11512</name>
</gene>
<dbReference type="AlphaFoldDB" id="A0A521F0Y4"/>
<dbReference type="EMBL" id="FXTE01000015">
    <property type="protein sequence ID" value="SMO89311.1"/>
    <property type="molecule type" value="Genomic_DNA"/>
</dbReference>
<keyword evidence="2" id="KW-1185">Reference proteome</keyword>
<dbReference type="OrthoDB" id="7857541at2"/>
<reference evidence="1 2" key="1">
    <citation type="submission" date="2017-05" db="EMBL/GenBank/DDBJ databases">
        <authorList>
            <person name="Varghese N."/>
            <person name="Submissions S."/>
        </authorList>
    </citation>
    <scope>NUCLEOTIDE SEQUENCE [LARGE SCALE GENOMIC DNA]</scope>
    <source>
        <strain evidence="1 2">DSM 28009</strain>
    </source>
</reference>
<dbReference type="RefSeq" id="WP_142639523.1">
    <property type="nucleotide sequence ID" value="NZ_FXTE01000015.1"/>
</dbReference>
<dbReference type="Proteomes" id="UP000319555">
    <property type="component" value="Unassembled WGS sequence"/>
</dbReference>